<name>A0ABS2N883_9BACI</name>
<proteinExistence type="predicted"/>
<protein>
    <submittedName>
        <fullName evidence="2">Uncharacterized protein</fullName>
    </submittedName>
</protein>
<feature type="signal peptide" evidence="1">
    <location>
        <begin position="1"/>
        <end position="25"/>
    </location>
</feature>
<organism evidence="2 3">
    <name type="scientific">Rossellomorea pakistanensis</name>
    <dbReference type="NCBI Taxonomy" id="992288"/>
    <lineage>
        <taxon>Bacteria</taxon>
        <taxon>Bacillati</taxon>
        <taxon>Bacillota</taxon>
        <taxon>Bacilli</taxon>
        <taxon>Bacillales</taxon>
        <taxon>Bacillaceae</taxon>
        <taxon>Rossellomorea</taxon>
    </lineage>
</organism>
<feature type="chain" id="PRO_5045722333" evidence="1">
    <location>
        <begin position="26"/>
        <end position="41"/>
    </location>
</feature>
<evidence type="ECO:0000313" key="2">
    <source>
        <dbReference type="EMBL" id="MBM7584061.1"/>
    </source>
</evidence>
<gene>
    <name evidence="2" type="ORF">JOC86_000598</name>
</gene>
<accession>A0ABS2N883</accession>
<dbReference type="RefSeq" id="WP_275583361.1">
    <property type="nucleotide sequence ID" value="NZ_JAFBDZ010000001.1"/>
</dbReference>
<evidence type="ECO:0000256" key="1">
    <source>
        <dbReference type="SAM" id="SignalP"/>
    </source>
</evidence>
<dbReference type="Proteomes" id="UP001646157">
    <property type="component" value="Unassembled WGS sequence"/>
</dbReference>
<evidence type="ECO:0000313" key="3">
    <source>
        <dbReference type="Proteomes" id="UP001646157"/>
    </source>
</evidence>
<reference evidence="2 3" key="1">
    <citation type="submission" date="2021-01" db="EMBL/GenBank/DDBJ databases">
        <title>Genomic Encyclopedia of Type Strains, Phase IV (KMG-IV): sequencing the most valuable type-strain genomes for metagenomic binning, comparative biology and taxonomic classification.</title>
        <authorList>
            <person name="Goeker M."/>
        </authorList>
    </citation>
    <scope>NUCLEOTIDE SEQUENCE [LARGE SCALE GENOMIC DNA]</scope>
    <source>
        <strain evidence="2 3">DSM 24834</strain>
    </source>
</reference>
<keyword evidence="1" id="KW-0732">Signal</keyword>
<keyword evidence="3" id="KW-1185">Reference proteome</keyword>
<comment type="caution">
    <text evidence="2">The sequence shown here is derived from an EMBL/GenBank/DDBJ whole genome shotgun (WGS) entry which is preliminary data.</text>
</comment>
<dbReference type="EMBL" id="JAFBDZ010000001">
    <property type="protein sequence ID" value="MBM7584061.1"/>
    <property type="molecule type" value="Genomic_DNA"/>
</dbReference>
<sequence>MKKLRRILVVSLAIMAIGAGTTAFASDEDLPPADSIVNEVQ</sequence>